<evidence type="ECO:0000256" key="2">
    <source>
        <dbReference type="ARBA" id="ARBA00006275"/>
    </source>
</evidence>
<evidence type="ECO:0000256" key="5">
    <source>
        <dbReference type="ARBA" id="ARBA00023237"/>
    </source>
</evidence>
<dbReference type="Pfam" id="PF07980">
    <property type="entry name" value="SusD_RagB"/>
    <property type="match status" value="1"/>
</dbReference>
<feature type="signal peptide" evidence="6">
    <location>
        <begin position="1"/>
        <end position="23"/>
    </location>
</feature>
<dbReference type="SUPFAM" id="SSF48452">
    <property type="entry name" value="TPR-like"/>
    <property type="match status" value="1"/>
</dbReference>
<evidence type="ECO:0000313" key="9">
    <source>
        <dbReference type="EMBL" id="GAA4310436.1"/>
    </source>
</evidence>
<dbReference type="InterPro" id="IPR011990">
    <property type="entry name" value="TPR-like_helical_dom_sf"/>
</dbReference>
<proteinExistence type="inferred from homology"/>
<feature type="domain" description="SusD-like N-terminal" evidence="8">
    <location>
        <begin position="36"/>
        <end position="217"/>
    </location>
</feature>
<evidence type="ECO:0000259" key="7">
    <source>
        <dbReference type="Pfam" id="PF07980"/>
    </source>
</evidence>
<evidence type="ECO:0000256" key="4">
    <source>
        <dbReference type="ARBA" id="ARBA00023136"/>
    </source>
</evidence>
<evidence type="ECO:0000259" key="8">
    <source>
        <dbReference type="Pfam" id="PF14322"/>
    </source>
</evidence>
<evidence type="ECO:0000256" key="3">
    <source>
        <dbReference type="ARBA" id="ARBA00022729"/>
    </source>
</evidence>
<comment type="caution">
    <text evidence="9">The sequence shown here is derived from an EMBL/GenBank/DDBJ whole genome shotgun (WGS) entry which is preliminary data.</text>
</comment>
<feature type="chain" id="PRO_5045905361" evidence="6">
    <location>
        <begin position="24"/>
        <end position="584"/>
    </location>
</feature>
<keyword evidence="3 6" id="KW-0732">Signal</keyword>
<name>A0ABP8FT07_9BACT</name>
<dbReference type="PROSITE" id="PS51257">
    <property type="entry name" value="PROKAR_LIPOPROTEIN"/>
    <property type="match status" value="1"/>
</dbReference>
<dbReference type="Proteomes" id="UP001501207">
    <property type="component" value="Unassembled WGS sequence"/>
</dbReference>
<keyword evidence="10" id="KW-1185">Reference proteome</keyword>
<evidence type="ECO:0000256" key="6">
    <source>
        <dbReference type="SAM" id="SignalP"/>
    </source>
</evidence>
<dbReference type="RefSeq" id="WP_344978567.1">
    <property type="nucleotide sequence ID" value="NZ_BAABFN010000004.1"/>
</dbReference>
<comment type="subcellular location">
    <subcellularLocation>
        <location evidence="1">Cell outer membrane</location>
    </subcellularLocation>
</comment>
<dbReference type="Pfam" id="PF14322">
    <property type="entry name" value="SusD-like_3"/>
    <property type="match status" value="1"/>
</dbReference>
<reference evidence="10" key="1">
    <citation type="journal article" date="2019" name="Int. J. Syst. Evol. Microbiol.">
        <title>The Global Catalogue of Microorganisms (GCM) 10K type strain sequencing project: providing services to taxonomists for standard genome sequencing and annotation.</title>
        <authorList>
            <consortium name="The Broad Institute Genomics Platform"/>
            <consortium name="The Broad Institute Genome Sequencing Center for Infectious Disease"/>
            <person name="Wu L."/>
            <person name="Ma J."/>
        </authorList>
    </citation>
    <scope>NUCLEOTIDE SEQUENCE [LARGE SCALE GENOMIC DNA]</scope>
    <source>
        <strain evidence="10">JCM 17664</strain>
    </source>
</reference>
<evidence type="ECO:0000313" key="10">
    <source>
        <dbReference type="Proteomes" id="UP001501207"/>
    </source>
</evidence>
<keyword evidence="4" id="KW-0472">Membrane</keyword>
<evidence type="ECO:0000256" key="1">
    <source>
        <dbReference type="ARBA" id="ARBA00004442"/>
    </source>
</evidence>
<feature type="domain" description="RagB/SusD" evidence="7">
    <location>
        <begin position="295"/>
        <end position="584"/>
    </location>
</feature>
<dbReference type="InterPro" id="IPR012944">
    <property type="entry name" value="SusD_RagB_dom"/>
</dbReference>
<dbReference type="InterPro" id="IPR033985">
    <property type="entry name" value="SusD-like_N"/>
</dbReference>
<organism evidence="9 10">
    <name type="scientific">Compostibacter hankyongensis</name>
    <dbReference type="NCBI Taxonomy" id="1007089"/>
    <lineage>
        <taxon>Bacteria</taxon>
        <taxon>Pseudomonadati</taxon>
        <taxon>Bacteroidota</taxon>
        <taxon>Chitinophagia</taxon>
        <taxon>Chitinophagales</taxon>
        <taxon>Chitinophagaceae</taxon>
        <taxon>Compostibacter</taxon>
    </lineage>
</organism>
<sequence length="584" mass="66270">MMKKLFSYTALLMLLLACSCSSVLDIAPQNIIQGKDVFSNESAIKAYLATLYNKIPIQDNNYQIPINAPNINYMSQLTGESLNNAYRWMNSVGDGTWLQWWGYDAVRDANEFLENISTAEFPDDQKKEWEGQVLFIRAYYYFELVKRYGGVPLITKVQNFNGSNLDSLQVPRNTEKEIYDFVASELDKAAQLMGETSAERGEANRYAAYALKARAMLYAAAEAEYGHVALNGLVGMPASEADHYWQAAYDAAKKIIDDKKYSLYAKQDDKAENFADLFLDQDNPETIFAEYYSYPDRVQSYDNRARPKPENGGHVCPTLEMAEAFEYTDGSDGKLKLTDSQGNPIEYKDPAALFAGKDPRFAATILYPFSSWPTGDVEVRAGIIDNGQTITTNDYNQLYQGMHIIGDHGIGGNLGNTTTGFYVRKYLDPAYTETDAAVSRGNDNPYIDMRYGEVLLNYAEAAIELGKVSDAAWAVNEIRGRAGIKLLGDGEVTRDRVRHERQVEMAFEGGRRYWDTRRWRLADKLINNTKFTALYPYYNFKDKAYIFKTLKVGYALTFYPKLYYERIPPAEISKDPKLIQNPNY</sequence>
<keyword evidence="5" id="KW-0998">Cell outer membrane</keyword>
<dbReference type="Gene3D" id="1.25.40.390">
    <property type="match status" value="1"/>
</dbReference>
<comment type="similarity">
    <text evidence="2">Belongs to the SusD family.</text>
</comment>
<gene>
    <name evidence="9" type="ORF">GCM10023143_18900</name>
</gene>
<dbReference type="EMBL" id="BAABFN010000004">
    <property type="protein sequence ID" value="GAA4310436.1"/>
    <property type="molecule type" value="Genomic_DNA"/>
</dbReference>
<accession>A0ABP8FT07</accession>
<protein>
    <submittedName>
        <fullName evidence="9">RagB/SusD family nutrient uptake outer membrane protein</fullName>
    </submittedName>
</protein>